<dbReference type="AlphaFoldDB" id="A0AAD5SGM0"/>
<comment type="caution">
    <text evidence="1">The sequence shown here is derived from an EMBL/GenBank/DDBJ whole genome shotgun (WGS) entry which is preliminary data.</text>
</comment>
<gene>
    <name evidence="1" type="ORF">HK097_011676</name>
</gene>
<dbReference type="PANTHER" id="PTHR43885:SF1">
    <property type="entry name" value="SUPERFAMILY HYDROLASE, PUTATIVE (AFU_ORTHOLOGUE AFUA_4G13290)-RELATED"/>
    <property type="match status" value="1"/>
</dbReference>
<sequence length="222" mass="24761">MSVPYAPIIQRSDPNATTRTIQGIVLDMDGTITHPILDFALMRTRLAIPSTTDILHHLHSLSGSALTEATKIIHDMEHEAMLAMTVQEGFSPLMRFVQSRDPKMPKAIFTRNRADCVDWLRETFCEKDGFTFDIILTRDFLPVKPDPAGLVHIAKEWNIDPTSLMMVGDSKDDMQCARGAGAVGVLLRNDHNADVETLADLVVHDLEEIVGLLEKGFTVQRQ</sequence>
<evidence type="ECO:0000313" key="2">
    <source>
        <dbReference type="Proteomes" id="UP001212841"/>
    </source>
</evidence>
<dbReference type="InterPro" id="IPR023214">
    <property type="entry name" value="HAD_sf"/>
</dbReference>
<protein>
    <submittedName>
        <fullName evidence="1">Uncharacterized protein</fullName>
    </submittedName>
</protein>
<dbReference type="NCBIfam" id="TIGR01549">
    <property type="entry name" value="HAD-SF-IA-v1"/>
    <property type="match status" value="1"/>
</dbReference>
<proteinExistence type="predicted"/>
<dbReference type="SFLD" id="SFLDS00003">
    <property type="entry name" value="Haloacid_Dehalogenase"/>
    <property type="match status" value="1"/>
</dbReference>
<dbReference type="InterPro" id="IPR041492">
    <property type="entry name" value="HAD_2"/>
</dbReference>
<keyword evidence="2" id="KW-1185">Reference proteome</keyword>
<dbReference type="Gene3D" id="3.40.50.1000">
    <property type="entry name" value="HAD superfamily/HAD-like"/>
    <property type="match status" value="1"/>
</dbReference>
<dbReference type="GO" id="GO:0016791">
    <property type="term" value="F:phosphatase activity"/>
    <property type="evidence" value="ECO:0007669"/>
    <property type="project" value="UniProtKB-ARBA"/>
</dbReference>
<name>A0AAD5SGM0_9FUNG</name>
<dbReference type="PANTHER" id="PTHR43885">
    <property type="entry name" value="HALOACID DEHALOGENASE-LIKE HYDROLASE"/>
    <property type="match status" value="1"/>
</dbReference>
<organism evidence="1 2">
    <name type="scientific">Rhizophlyctis rosea</name>
    <dbReference type="NCBI Taxonomy" id="64517"/>
    <lineage>
        <taxon>Eukaryota</taxon>
        <taxon>Fungi</taxon>
        <taxon>Fungi incertae sedis</taxon>
        <taxon>Chytridiomycota</taxon>
        <taxon>Chytridiomycota incertae sedis</taxon>
        <taxon>Chytridiomycetes</taxon>
        <taxon>Rhizophlyctidales</taxon>
        <taxon>Rhizophlyctidaceae</taxon>
        <taxon>Rhizophlyctis</taxon>
    </lineage>
</organism>
<dbReference type="EMBL" id="JADGJD010000099">
    <property type="protein sequence ID" value="KAJ3055040.1"/>
    <property type="molecule type" value="Genomic_DNA"/>
</dbReference>
<dbReference type="InterPro" id="IPR006439">
    <property type="entry name" value="HAD-SF_hydro_IA"/>
</dbReference>
<dbReference type="Proteomes" id="UP001212841">
    <property type="component" value="Unassembled WGS sequence"/>
</dbReference>
<evidence type="ECO:0000313" key="1">
    <source>
        <dbReference type="EMBL" id="KAJ3055040.1"/>
    </source>
</evidence>
<dbReference type="Gene3D" id="1.10.260.80">
    <property type="match status" value="1"/>
</dbReference>
<reference evidence="1" key="1">
    <citation type="submission" date="2020-05" db="EMBL/GenBank/DDBJ databases">
        <title>Phylogenomic resolution of chytrid fungi.</title>
        <authorList>
            <person name="Stajich J.E."/>
            <person name="Amses K."/>
            <person name="Simmons R."/>
            <person name="Seto K."/>
            <person name="Myers J."/>
            <person name="Bonds A."/>
            <person name="Quandt C.A."/>
            <person name="Barry K."/>
            <person name="Liu P."/>
            <person name="Grigoriev I."/>
            <person name="Longcore J.E."/>
            <person name="James T.Y."/>
        </authorList>
    </citation>
    <scope>NUCLEOTIDE SEQUENCE</scope>
    <source>
        <strain evidence="1">JEL0318</strain>
    </source>
</reference>
<dbReference type="InterPro" id="IPR036412">
    <property type="entry name" value="HAD-like_sf"/>
</dbReference>
<dbReference type="SUPFAM" id="SSF56784">
    <property type="entry name" value="HAD-like"/>
    <property type="match status" value="1"/>
</dbReference>
<accession>A0AAD5SGM0</accession>
<dbReference type="Pfam" id="PF13419">
    <property type="entry name" value="HAD_2"/>
    <property type="match status" value="1"/>
</dbReference>
<dbReference type="SFLD" id="SFLDG01129">
    <property type="entry name" value="C1.5:_HAD__Beta-PGM__Phosphata"/>
    <property type="match status" value="1"/>
</dbReference>